<evidence type="ECO:0000256" key="2">
    <source>
        <dbReference type="ARBA" id="ARBA00007015"/>
    </source>
</evidence>
<protein>
    <submittedName>
        <fullName evidence="8">Uncharacterized protein</fullName>
    </submittedName>
</protein>
<feature type="transmembrane region" description="Helical" evidence="7">
    <location>
        <begin position="322"/>
        <end position="353"/>
    </location>
</feature>
<evidence type="ECO:0000256" key="3">
    <source>
        <dbReference type="ARBA" id="ARBA00022448"/>
    </source>
</evidence>
<dbReference type="GO" id="GO:0016020">
    <property type="term" value="C:membrane"/>
    <property type="evidence" value="ECO:0007669"/>
    <property type="project" value="UniProtKB-SubCell"/>
</dbReference>
<reference evidence="9" key="1">
    <citation type="journal article" date="2023" name="Commun. Biol.">
        <title>Genome analysis of Parmales, the sister group of diatoms, reveals the evolutionary specialization of diatoms from phago-mixotrophs to photoautotrophs.</title>
        <authorList>
            <person name="Ban H."/>
            <person name="Sato S."/>
            <person name="Yoshikawa S."/>
            <person name="Yamada K."/>
            <person name="Nakamura Y."/>
            <person name="Ichinomiya M."/>
            <person name="Sato N."/>
            <person name="Blanc-Mathieu R."/>
            <person name="Endo H."/>
            <person name="Kuwata A."/>
            <person name="Ogata H."/>
        </authorList>
    </citation>
    <scope>NUCLEOTIDE SEQUENCE [LARGE SCALE GENOMIC DNA]</scope>
</reference>
<feature type="transmembrane region" description="Helical" evidence="7">
    <location>
        <begin position="140"/>
        <end position="158"/>
    </location>
</feature>
<dbReference type="OrthoDB" id="41513at2759"/>
<dbReference type="Gene3D" id="1.20.1250.20">
    <property type="entry name" value="MFS general substrate transporter like domains"/>
    <property type="match status" value="1"/>
</dbReference>
<evidence type="ECO:0000313" key="9">
    <source>
        <dbReference type="Proteomes" id="UP001165065"/>
    </source>
</evidence>
<sequence>MEIKTSVPAGTKTSSQTNLPWKVRVSNYLYPPHLPPSVQLLRRENIAIPACYFLVGALQGLSGALMNVYPVDLGASEAQQVTIVGLRGLPASFKLIYGFISDGNLLFGYRRKSYMFLGWGLTSLTMVLLFLNIKMYGAPSIDFLSVIYFLFGFGFWYADVMADSVVAEKAKLEPADSRGSLQSTCYALRFFALMLFAPVSTALYPTLGPESIVFLMALLPLMIMPLVYAFREEFHPVVLTAKQQCGEIWATVCSRAVWQPMAFVYIYNVLQIGNSAWKQYLVSTLGFTSVELNSLLIASYVLLYVGVMAYKYYFIKWSWRSVYIITTAINGVLSMLQILLIQGITFGLGAFWFSLGDDAMAEFIAGVQFLPTTIMMVHLCPSGSEGASYAMFTTVHNAALNLSSMISTSLLSIWDVSKEVLASNSEQCDSCIPDDGTCMITKEDIEVDVCGAGTMSGMIKLTLLTTALQCSGLLFVKLLPGTREELMALNYGHSSKVGGFIFLSITGISLLYSIVAGILNIVSPGWQGES</sequence>
<gene>
    <name evidence="8" type="ORF">TrCOL_g4777</name>
</gene>
<evidence type="ECO:0000256" key="6">
    <source>
        <dbReference type="ARBA" id="ARBA00023136"/>
    </source>
</evidence>
<dbReference type="AlphaFoldDB" id="A0A9W7GLH1"/>
<feature type="transmembrane region" description="Helical" evidence="7">
    <location>
        <begin position="359"/>
        <end position="377"/>
    </location>
</feature>
<proteinExistence type="inferred from homology"/>
<accession>A0A9W7GLH1</accession>
<evidence type="ECO:0000313" key="8">
    <source>
        <dbReference type="EMBL" id="GMI47510.1"/>
    </source>
</evidence>
<comment type="similarity">
    <text evidence="2">Belongs to the major facilitator superfamily. Folate-biopterin transporter (TC 2.A.71) family.</text>
</comment>
<dbReference type="EMBL" id="BRYA01000347">
    <property type="protein sequence ID" value="GMI47510.1"/>
    <property type="molecule type" value="Genomic_DNA"/>
</dbReference>
<dbReference type="InterPro" id="IPR036259">
    <property type="entry name" value="MFS_trans_sf"/>
</dbReference>
<keyword evidence="5 7" id="KW-1133">Transmembrane helix</keyword>
<keyword evidence="3" id="KW-0813">Transport</keyword>
<organism evidence="8 9">
    <name type="scientific">Triparma columacea</name>
    <dbReference type="NCBI Taxonomy" id="722753"/>
    <lineage>
        <taxon>Eukaryota</taxon>
        <taxon>Sar</taxon>
        <taxon>Stramenopiles</taxon>
        <taxon>Ochrophyta</taxon>
        <taxon>Bolidophyceae</taxon>
        <taxon>Parmales</taxon>
        <taxon>Triparmaceae</taxon>
        <taxon>Triparma</taxon>
    </lineage>
</organism>
<feature type="transmembrane region" description="Helical" evidence="7">
    <location>
        <begin position="114"/>
        <end position="133"/>
    </location>
</feature>
<dbReference type="PANTHER" id="PTHR31585:SF5">
    <property type="entry name" value="RNA-BINDING S4 DOMAIN-CONTAINING PROTEIN"/>
    <property type="match status" value="1"/>
</dbReference>
<dbReference type="SUPFAM" id="SSF103473">
    <property type="entry name" value="MFS general substrate transporter"/>
    <property type="match status" value="1"/>
</dbReference>
<dbReference type="Pfam" id="PF03092">
    <property type="entry name" value="BT1"/>
    <property type="match status" value="1"/>
</dbReference>
<dbReference type="PANTHER" id="PTHR31585">
    <property type="entry name" value="FOLATE-BIOPTERIN TRANSPORTER 1, CHLOROPLASTIC"/>
    <property type="match status" value="1"/>
</dbReference>
<keyword evidence="4 7" id="KW-0812">Transmembrane</keyword>
<evidence type="ECO:0000256" key="4">
    <source>
        <dbReference type="ARBA" id="ARBA00022692"/>
    </source>
</evidence>
<dbReference type="InterPro" id="IPR039309">
    <property type="entry name" value="BT1"/>
</dbReference>
<name>A0A9W7GLH1_9STRA</name>
<comment type="subcellular location">
    <subcellularLocation>
        <location evidence="1">Membrane</location>
        <topology evidence="1">Multi-pass membrane protein</topology>
    </subcellularLocation>
</comment>
<feature type="transmembrane region" description="Helical" evidence="7">
    <location>
        <begin position="186"/>
        <end position="205"/>
    </location>
</feature>
<evidence type="ECO:0000256" key="5">
    <source>
        <dbReference type="ARBA" id="ARBA00022989"/>
    </source>
</evidence>
<evidence type="ECO:0000256" key="1">
    <source>
        <dbReference type="ARBA" id="ARBA00004141"/>
    </source>
</evidence>
<evidence type="ECO:0000256" key="7">
    <source>
        <dbReference type="SAM" id="Phobius"/>
    </source>
</evidence>
<feature type="transmembrane region" description="Helical" evidence="7">
    <location>
        <begin position="500"/>
        <end position="522"/>
    </location>
</feature>
<dbReference type="Proteomes" id="UP001165065">
    <property type="component" value="Unassembled WGS sequence"/>
</dbReference>
<comment type="caution">
    <text evidence="8">The sequence shown here is derived from an EMBL/GenBank/DDBJ whole genome shotgun (WGS) entry which is preliminary data.</text>
</comment>
<feature type="transmembrane region" description="Helical" evidence="7">
    <location>
        <begin position="212"/>
        <end position="230"/>
    </location>
</feature>
<keyword evidence="6 7" id="KW-0472">Membrane</keyword>
<keyword evidence="9" id="KW-1185">Reference proteome</keyword>
<feature type="transmembrane region" description="Helical" evidence="7">
    <location>
        <begin position="292"/>
        <end position="310"/>
    </location>
</feature>